<dbReference type="Pfam" id="PF13439">
    <property type="entry name" value="Glyco_transf_4"/>
    <property type="match status" value="1"/>
</dbReference>
<organism evidence="2 3">
    <name type="scientific">Prevotella denticola</name>
    <dbReference type="NCBI Taxonomy" id="28129"/>
    <lineage>
        <taxon>Bacteria</taxon>
        <taxon>Pseudomonadati</taxon>
        <taxon>Bacteroidota</taxon>
        <taxon>Bacteroidia</taxon>
        <taxon>Bacteroidales</taxon>
        <taxon>Prevotellaceae</taxon>
        <taxon>Prevotella</taxon>
    </lineage>
</organism>
<dbReference type="AlphaFoldDB" id="A0A379E4V9"/>
<dbReference type="GO" id="GO:0016757">
    <property type="term" value="F:glycosyltransferase activity"/>
    <property type="evidence" value="ECO:0007669"/>
    <property type="project" value="UniProtKB-ARBA"/>
</dbReference>
<dbReference type="RefSeq" id="WP_025067789.1">
    <property type="nucleotide sequence ID" value="NZ_CAUVPN010000002.1"/>
</dbReference>
<dbReference type="InterPro" id="IPR028098">
    <property type="entry name" value="Glyco_trans_4-like_N"/>
</dbReference>
<feature type="domain" description="Glycosyltransferase subfamily 4-like N-terminal" evidence="1">
    <location>
        <begin position="38"/>
        <end position="140"/>
    </location>
</feature>
<dbReference type="SUPFAM" id="SSF53756">
    <property type="entry name" value="UDP-Glycosyltransferase/glycogen phosphorylase"/>
    <property type="match status" value="1"/>
</dbReference>
<dbReference type="EMBL" id="UGTM01000001">
    <property type="protein sequence ID" value="SUB87470.1"/>
    <property type="molecule type" value="Genomic_DNA"/>
</dbReference>
<dbReference type="Gene3D" id="3.40.50.2000">
    <property type="entry name" value="Glycogen Phosphorylase B"/>
    <property type="match status" value="1"/>
</dbReference>
<reference evidence="2 3" key="1">
    <citation type="submission" date="2018-06" db="EMBL/GenBank/DDBJ databases">
        <authorList>
            <consortium name="Pathogen Informatics"/>
            <person name="Doyle S."/>
        </authorList>
    </citation>
    <scope>NUCLEOTIDE SEQUENCE [LARGE SCALE GENOMIC DNA]</scope>
    <source>
        <strain evidence="2 3">NCTC13067</strain>
    </source>
</reference>
<name>A0A379E4V9_9BACT</name>
<protein>
    <recommendedName>
        <fullName evidence="1">Glycosyltransferase subfamily 4-like N-terminal domain-containing protein</fullName>
    </recommendedName>
</protein>
<evidence type="ECO:0000313" key="2">
    <source>
        <dbReference type="EMBL" id="SUB87470.1"/>
    </source>
</evidence>
<evidence type="ECO:0000313" key="3">
    <source>
        <dbReference type="Proteomes" id="UP000255469"/>
    </source>
</evidence>
<accession>A0A379E4V9</accession>
<evidence type="ECO:0000259" key="1">
    <source>
        <dbReference type="Pfam" id="PF13439"/>
    </source>
</evidence>
<dbReference type="Proteomes" id="UP000255469">
    <property type="component" value="Unassembled WGS sequence"/>
</dbReference>
<sequence length="385" mass="44664">MRIIHYIDGIEAGKLLSDHFLRLATAQQEYAEVRIVTRRDDFKRVSDEFHADIVHIHACWDYKAARCAAQAVGKGCPVILSPHWGLDRHTRMAERKLTKHIKAILYQKRMVQQADAILVSSEHEKKDILRLGWTERIDVVADCVLDRQQSDDAMAHQAVDFYRKVLDTRYQLAMTAMEKDAIPSLLHAGLAQETTHNLLSSEQLLNLRSLNPGQWQRILLYADDEGVRDIIGNGINRLQLNAPDIDTTAIRRYALSASKNTNSVDAKELSGSQPLMRQRLNDNLNRDEMLIRQIIIMLANTRQVERKGSLTLRQLADLYTAIKYNDYDEDRLAEVLRHLRIYRYARRIIQLLAEKVQLKEGFMPFPPLNDRQTRRILRKNFTQRH</sequence>
<proteinExistence type="predicted"/>
<gene>
    <name evidence="2" type="ORF">NCTC13067_01138</name>
</gene>